<feature type="transmembrane region" description="Helical" evidence="2">
    <location>
        <begin position="206"/>
        <end position="230"/>
    </location>
</feature>
<evidence type="ECO:0000256" key="2">
    <source>
        <dbReference type="SAM" id="Phobius"/>
    </source>
</evidence>
<evidence type="ECO:0000313" key="4">
    <source>
        <dbReference type="Proteomes" id="UP001642464"/>
    </source>
</evidence>
<feature type="region of interest" description="Disordered" evidence="1">
    <location>
        <begin position="1"/>
        <end position="57"/>
    </location>
</feature>
<evidence type="ECO:0000256" key="1">
    <source>
        <dbReference type="SAM" id="MobiDB-lite"/>
    </source>
</evidence>
<protein>
    <submittedName>
        <fullName evidence="3">Uncharacterized protein</fullName>
    </submittedName>
</protein>
<dbReference type="Proteomes" id="UP001642464">
    <property type="component" value="Unassembled WGS sequence"/>
</dbReference>
<gene>
    <name evidence="3" type="ORF">SCF082_LOCUS12893</name>
</gene>
<keyword evidence="2" id="KW-0472">Membrane</keyword>
<organism evidence="3 4">
    <name type="scientific">Durusdinium trenchii</name>
    <dbReference type="NCBI Taxonomy" id="1381693"/>
    <lineage>
        <taxon>Eukaryota</taxon>
        <taxon>Sar</taxon>
        <taxon>Alveolata</taxon>
        <taxon>Dinophyceae</taxon>
        <taxon>Suessiales</taxon>
        <taxon>Symbiodiniaceae</taxon>
        <taxon>Durusdinium</taxon>
    </lineage>
</organism>
<sequence length="356" mass="39266">MVRKLPKAAAQSAKSAELPTDRPTAEAGAPAAVPAVVGSEPVEVREEREEPKREKKGEEVVVGHEEKDLVVLGQRADEAQRLEEEAQLPFLSRCCTRLCHQCRDCWRGFQLRCSRGLDALEALLTAQQAGRRRSRFQAELRNLASEKLPKLSTMERLMGPSAKTRELCQSLTFKDEEVLHAFAQAEQKSSPFEALEQDFWSVLPRLLCQVFLVVILCSGVFCLLATIALAPTRSITLSSTGRILDAGSVAGSASVVHVRPVWDFPLLSFNELRQIEEVVFEHQHEVHVLKVAVTTKLPDGSVLLQSTDSALRVQADGQAFWQTSSEVFLADMEALRTISGGDRLLGSLLSVEVLQS</sequence>
<name>A0ABP0JN03_9DINO</name>
<keyword evidence="2" id="KW-0812">Transmembrane</keyword>
<reference evidence="3 4" key="1">
    <citation type="submission" date="2024-02" db="EMBL/GenBank/DDBJ databases">
        <authorList>
            <person name="Chen Y."/>
            <person name="Shah S."/>
            <person name="Dougan E. K."/>
            <person name="Thang M."/>
            <person name="Chan C."/>
        </authorList>
    </citation>
    <scope>NUCLEOTIDE SEQUENCE [LARGE SCALE GENOMIC DNA]</scope>
</reference>
<proteinExistence type="predicted"/>
<evidence type="ECO:0000313" key="3">
    <source>
        <dbReference type="EMBL" id="CAK9015728.1"/>
    </source>
</evidence>
<feature type="compositionally biased region" description="Low complexity" evidence="1">
    <location>
        <begin position="25"/>
        <end position="41"/>
    </location>
</feature>
<feature type="compositionally biased region" description="Basic and acidic residues" evidence="1">
    <location>
        <begin position="42"/>
        <end position="57"/>
    </location>
</feature>
<dbReference type="EMBL" id="CAXAMM010007891">
    <property type="protein sequence ID" value="CAK9015728.1"/>
    <property type="molecule type" value="Genomic_DNA"/>
</dbReference>
<keyword evidence="2" id="KW-1133">Transmembrane helix</keyword>
<keyword evidence="4" id="KW-1185">Reference proteome</keyword>
<accession>A0ABP0JN03</accession>
<comment type="caution">
    <text evidence="3">The sequence shown here is derived from an EMBL/GenBank/DDBJ whole genome shotgun (WGS) entry which is preliminary data.</text>
</comment>